<evidence type="ECO:0000313" key="2">
    <source>
        <dbReference type="EMBL" id="MQX16815.1"/>
    </source>
</evidence>
<evidence type="ECO:0000256" key="1">
    <source>
        <dbReference type="SAM" id="MobiDB-lite"/>
    </source>
</evidence>
<dbReference type="AlphaFoldDB" id="A0A6N7LIZ3"/>
<feature type="region of interest" description="Disordered" evidence="1">
    <location>
        <begin position="1"/>
        <end position="23"/>
    </location>
</feature>
<sequence>MARKAARPNNERPATISDHNAGCGKAGIAESLDQETTDFADLASRGLPLAAWQVSRLGEGTRRQAEPAGLDNGAAHA</sequence>
<protein>
    <submittedName>
        <fullName evidence="2">Uncharacterized protein</fullName>
    </submittedName>
</protein>
<keyword evidence="3" id="KW-1185">Reference proteome</keyword>
<dbReference type="OrthoDB" id="218680at2"/>
<comment type="caution">
    <text evidence="2">The sequence shown here is derived from an EMBL/GenBank/DDBJ whole genome shotgun (WGS) entry which is preliminary data.</text>
</comment>
<evidence type="ECO:0000313" key="3">
    <source>
        <dbReference type="Proteomes" id="UP000439983"/>
    </source>
</evidence>
<gene>
    <name evidence="2" type="ORF">GHK62_19260</name>
</gene>
<name>A0A6N7LIZ3_SINTE</name>
<dbReference type="EMBL" id="WITC01000078">
    <property type="protein sequence ID" value="MQX16815.1"/>
    <property type="molecule type" value="Genomic_DNA"/>
</dbReference>
<reference evidence="2 3" key="1">
    <citation type="journal article" date="2013" name="Genome Biol.">
        <title>Comparative genomics of the core and accessory genomes of 48 Sinorhizobium strains comprising five genospecies.</title>
        <authorList>
            <person name="Sugawara M."/>
            <person name="Epstein B."/>
            <person name="Badgley B.D."/>
            <person name="Unno T."/>
            <person name="Xu L."/>
            <person name="Reese J."/>
            <person name="Gyaneshwar P."/>
            <person name="Denny R."/>
            <person name="Mudge J."/>
            <person name="Bharti A.K."/>
            <person name="Farmer A.D."/>
            <person name="May G.D."/>
            <person name="Woodward J.E."/>
            <person name="Medigue C."/>
            <person name="Vallenet D."/>
            <person name="Lajus A."/>
            <person name="Rouy Z."/>
            <person name="Martinez-Vaz B."/>
            <person name="Tiffin P."/>
            <person name="Young N.D."/>
            <person name="Sadowsky M.J."/>
        </authorList>
    </citation>
    <scope>NUCLEOTIDE SEQUENCE [LARGE SCALE GENOMIC DNA]</scope>
    <source>
        <strain evidence="2 3">USDA4894</strain>
    </source>
</reference>
<proteinExistence type="predicted"/>
<feature type="region of interest" description="Disordered" evidence="1">
    <location>
        <begin position="58"/>
        <end position="77"/>
    </location>
</feature>
<dbReference type="RefSeq" id="WP_153440729.1">
    <property type="nucleotide sequence ID" value="NZ_JACIGA010000002.1"/>
</dbReference>
<dbReference type="Proteomes" id="UP000439983">
    <property type="component" value="Unassembled WGS sequence"/>
</dbReference>
<accession>A0A6N7LIZ3</accession>
<organism evidence="2 3">
    <name type="scientific">Sinorhizobium terangae</name>
    <dbReference type="NCBI Taxonomy" id="110322"/>
    <lineage>
        <taxon>Bacteria</taxon>
        <taxon>Pseudomonadati</taxon>
        <taxon>Pseudomonadota</taxon>
        <taxon>Alphaproteobacteria</taxon>
        <taxon>Hyphomicrobiales</taxon>
        <taxon>Rhizobiaceae</taxon>
        <taxon>Sinorhizobium/Ensifer group</taxon>
        <taxon>Sinorhizobium</taxon>
    </lineage>
</organism>